<comment type="similarity">
    <text evidence="2 3">Belongs to the DegT/DnrJ/EryC1 family.</text>
</comment>
<dbReference type="EMBL" id="BNAF01000008">
    <property type="protein sequence ID" value="GHE39723.1"/>
    <property type="molecule type" value="Genomic_DNA"/>
</dbReference>
<dbReference type="Pfam" id="PF01041">
    <property type="entry name" value="DegT_DnrJ_EryC1"/>
    <property type="match status" value="1"/>
</dbReference>
<dbReference type="InterPro" id="IPR015421">
    <property type="entry name" value="PyrdxlP-dep_Trfase_major"/>
</dbReference>
<accession>A0ABQ3HZH4</accession>
<proteinExistence type="inferred from homology"/>
<keyword evidence="5" id="KW-1185">Reference proteome</keyword>
<protein>
    <submittedName>
        <fullName evidence="4">Aminotransferase DegT</fullName>
    </submittedName>
</protein>
<evidence type="ECO:0000313" key="5">
    <source>
        <dbReference type="Proteomes" id="UP000620550"/>
    </source>
</evidence>
<comment type="caution">
    <text evidence="4">The sequence shown here is derived from an EMBL/GenBank/DDBJ whole genome shotgun (WGS) entry which is preliminary data.</text>
</comment>
<gene>
    <name evidence="4" type="ORF">GCM10017764_23770</name>
</gene>
<evidence type="ECO:0000256" key="1">
    <source>
        <dbReference type="ARBA" id="ARBA00022898"/>
    </source>
</evidence>
<evidence type="ECO:0000256" key="2">
    <source>
        <dbReference type="ARBA" id="ARBA00037999"/>
    </source>
</evidence>
<dbReference type="PIRSF" id="PIRSF000390">
    <property type="entry name" value="PLP_StrS"/>
    <property type="match status" value="1"/>
</dbReference>
<dbReference type="InterPro" id="IPR015424">
    <property type="entry name" value="PyrdxlP-dep_Trfase"/>
</dbReference>
<evidence type="ECO:0000256" key="3">
    <source>
        <dbReference type="RuleBase" id="RU004508"/>
    </source>
</evidence>
<dbReference type="PANTHER" id="PTHR30244">
    <property type="entry name" value="TRANSAMINASE"/>
    <property type="match status" value="1"/>
</dbReference>
<keyword evidence="1 3" id="KW-0663">Pyridoxal phosphate</keyword>
<name>A0ABQ3HZH4_9SPHI</name>
<dbReference type="RefSeq" id="WP_189626889.1">
    <property type="nucleotide sequence ID" value="NZ_BNAF01000008.1"/>
</dbReference>
<reference evidence="5" key="1">
    <citation type="journal article" date="2019" name="Int. J. Syst. Evol. Microbiol.">
        <title>The Global Catalogue of Microorganisms (GCM) 10K type strain sequencing project: providing services to taxonomists for standard genome sequencing and annotation.</title>
        <authorList>
            <consortium name="The Broad Institute Genomics Platform"/>
            <consortium name="The Broad Institute Genome Sequencing Center for Infectious Disease"/>
            <person name="Wu L."/>
            <person name="Ma J."/>
        </authorList>
    </citation>
    <scope>NUCLEOTIDE SEQUENCE [LARGE SCALE GENOMIC DNA]</scope>
    <source>
        <strain evidence="5">CGMCC 1.12966</strain>
    </source>
</reference>
<dbReference type="InterPro" id="IPR000653">
    <property type="entry name" value="DegT/StrS_aminotransferase"/>
</dbReference>
<keyword evidence="4" id="KW-0032">Aminotransferase</keyword>
<sequence length="360" mass="40485">MIPVTKPFLPPREVYDKFVDGIWHRQWLTNMGPLASQLEMDLKDFLHVSHLLFVTNGTVALQMALKAFAVSGEVITTPFSFVATTSSIVWEGCQPVFVDIDPQSLNIDPAKIEAAITDKTSAILATHVYGNPCDVEAIERIAKKYKLKVIYDGAHAFGVKVNGRSVFEYGDVSICSLHATKLYHSIEGGLIITRDPDLLKKLASMRNFGISGFESFADLGINGKNSEFHAAMGLANLELVAGIIEKRVALIHRYESKLKTFKAFRPKWHDKSANNGAYLPYVLESEELLLKIKKELDGHEIFTRRYFYPSLAKALPYLNPVEMPVTDSIAKRVLCLPLFYELTFEEVDIICRIILRMQNN</sequence>
<dbReference type="Proteomes" id="UP000620550">
    <property type="component" value="Unassembled WGS sequence"/>
</dbReference>
<evidence type="ECO:0000313" key="4">
    <source>
        <dbReference type="EMBL" id="GHE39723.1"/>
    </source>
</evidence>
<dbReference type="GO" id="GO:0008483">
    <property type="term" value="F:transaminase activity"/>
    <property type="evidence" value="ECO:0007669"/>
    <property type="project" value="UniProtKB-KW"/>
</dbReference>
<dbReference type="Gene3D" id="3.40.640.10">
    <property type="entry name" value="Type I PLP-dependent aspartate aminotransferase-like (Major domain)"/>
    <property type="match status" value="1"/>
</dbReference>
<organism evidence="4 5">
    <name type="scientific">Sphingobacterium griseoflavum</name>
    <dbReference type="NCBI Taxonomy" id="1474952"/>
    <lineage>
        <taxon>Bacteria</taxon>
        <taxon>Pseudomonadati</taxon>
        <taxon>Bacteroidota</taxon>
        <taxon>Sphingobacteriia</taxon>
        <taxon>Sphingobacteriales</taxon>
        <taxon>Sphingobacteriaceae</taxon>
        <taxon>Sphingobacterium</taxon>
    </lineage>
</organism>
<dbReference type="SUPFAM" id="SSF53383">
    <property type="entry name" value="PLP-dependent transferases"/>
    <property type="match status" value="1"/>
</dbReference>
<dbReference type="PANTHER" id="PTHR30244:SF9">
    <property type="entry name" value="PROTEIN RV3402C"/>
    <property type="match status" value="1"/>
</dbReference>
<keyword evidence="4" id="KW-0808">Transferase</keyword>
<dbReference type="CDD" id="cd00616">
    <property type="entry name" value="AHBA_syn"/>
    <property type="match status" value="1"/>
</dbReference>